<accession>A0ABR5KSV9</accession>
<sequence>MVGICKRLVDRLEKLGHWRIRPRGFLEHPKVINDQSRGELVTSEIEEMFKERQARLKIGCLESFNQMS</sequence>
<reference evidence="1 2" key="2">
    <citation type="submission" date="2015-10" db="EMBL/GenBank/DDBJ databases">
        <title>Comparative genomics and high-throughput reverse genetic screens identify a new phytobacterial MAMP and an Arabidopsis receptor required for immune elicitation.</title>
        <authorList>
            <person name="Mott G.A."/>
            <person name="Thakur S."/>
            <person name="Wang P.W."/>
            <person name="Desveaux D."/>
            <person name="Guttman D.S."/>
        </authorList>
    </citation>
    <scope>NUCLEOTIDE SEQUENCE [LARGE SCALE GENOMIC DNA]</scope>
    <source>
        <strain evidence="1 2">107</strain>
    </source>
</reference>
<proteinExistence type="predicted"/>
<name>A0ABR5KSV9_PSEAV</name>
<dbReference type="Proteomes" id="UP000037943">
    <property type="component" value="Unassembled WGS sequence"/>
</dbReference>
<dbReference type="EMBL" id="LGLK01000057">
    <property type="protein sequence ID" value="KPC17724.1"/>
    <property type="molecule type" value="Genomic_DNA"/>
</dbReference>
<protein>
    <submittedName>
        <fullName evidence="1">Uncharacterized protein</fullName>
    </submittedName>
</protein>
<keyword evidence="2" id="KW-1185">Reference proteome</keyword>
<reference evidence="1 2" key="1">
    <citation type="submission" date="2015-07" db="EMBL/GenBank/DDBJ databases">
        <authorList>
            <person name="O'Brien H.E."/>
            <person name="Thakur S."/>
            <person name="Gong Y."/>
            <person name="Wang P.W."/>
            <person name="Guttman D.S."/>
        </authorList>
    </citation>
    <scope>NUCLEOTIDE SEQUENCE [LARGE SCALE GENOMIC DNA]</scope>
    <source>
        <strain evidence="1 2">107</strain>
    </source>
</reference>
<gene>
    <name evidence="1" type="ORF">AC499_0926</name>
</gene>
<comment type="caution">
    <text evidence="1">The sequence shown here is derived from an EMBL/GenBank/DDBJ whole genome shotgun (WGS) entry which is preliminary data.</text>
</comment>
<evidence type="ECO:0000313" key="2">
    <source>
        <dbReference type="Proteomes" id="UP000037943"/>
    </source>
</evidence>
<evidence type="ECO:0000313" key="1">
    <source>
        <dbReference type="EMBL" id="KPC17724.1"/>
    </source>
</evidence>
<organism evidence="1 2">
    <name type="scientific">Pseudomonas amygdali pv. lachrymans</name>
    <name type="common">Pseudomonas syringae pv. lachrymans</name>
    <dbReference type="NCBI Taxonomy" id="53707"/>
    <lineage>
        <taxon>Bacteria</taxon>
        <taxon>Pseudomonadati</taxon>
        <taxon>Pseudomonadota</taxon>
        <taxon>Gammaproteobacteria</taxon>
        <taxon>Pseudomonadales</taxon>
        <taxon>Pseudomonadaceae</taxon>
        <taxon>Pseudomonas</taxon>
        <taxon>Pseudomonas amygdali</taxon>
    </lineage>
</organism>